<evidence type="ECO:0000256" key="1">
    <source>
        <dbReference type="SAM" id="MobiDB-lite"/>
    </source>
</evidence>
<proteinExistence type="predicted"/>
<reference evidence="2 3" key="1">
    <citation type="journal article" date="2021" name="Elife">
        <title>Chloroplast acquisition without the gene transfer in kleptoplastic sea slugs, Plakobranchus ocellatus.</title>
        <authorList>
            <person name="Maeda T."/>
            <person name="Takahashi S."/>
            <person name="Yoshida T."/>
            <person name="Shimamura S."/>
            <person name="Takaki Y."/>
            <person name="Nagai Y."/>
            <person name="Toyoda A."/>
            <person name="Suzuki Y."/>
            <person name="Arimoto A."/>
            <person name="Ishii H."/>
            <person name="Satoh N."/>
            <person name="Nishiyama T."/>
            <person name="Hasebe M."/>
            <person name="Maruyama T."/>
            <person name="Minagawa J."/>
            <person name="Obokata J."/>
            <person name="Shigenobu S."/>
        </authorList>
    </citation>
    <scope>NUCLEOTIDE SEQUENCE [LARGE SCALE GENOMIC DNA]</scope>
</reference>
<dbReference type="AlphaFoldDB" id="A0AAV4FPA8"/>
<keyword evidence="3" id="KW-1185">Reference proteome</keyword>
<sequence>MADGLAGPVSQSSAVKPTLPMGFVTSSRGPWGQRGRVISASDLRSGGGRHQPVSRAAFFPPPSSSLSRARAQMYTGRSRDVDWWLEWEKTRQYYCEVRVSSLPLFQSERLVCQTREQTRLVAP</sequence>
<evidence type="ECO:0000313" key="3">
    <source>
        <dbReference type="Proteomes" id="UP000762676"/>
    </source>
</evidence>
<evidence type="ECO:0000313" key="2">
    <source>
        <dbReference type="EMBL" id="GFR74181.1"/>
    </source>
</evidence>
<gene>
    <name evidence="2" type="ORF">ElyMa_003885000</name>
</gene>
<organism evidence="2 3">
    <name type="scientific">Elysia marginata</name>
    <dbReference type="NCBI Taxonomy" id="1093978"/>
    <lineage>
        <taxon>Eukaryota</taxon>
        <taxon>Metazoa</taxon>
        <taxon>Spiralia</taxon>
        <taxon>Lophotrochozoa</taxon>
        <taxon>Mollusca</taxon>
        <taxon>Gastropoda</taxon>
        <taxon>Heterobranchia</taxon>
        <taxon>Euthyneura</taxon>
        <taxon>Panpulmonata</taxon>
        <taxon>Sacoglossa</taxon>
        <taxon>Placobranchoidea</taxon>
        <taxon>Plakobranchidae</taxon>
        <taxon>Elysia</taxon>
    </lineage>
</organism>
<dbReference type="Proteomes" id="UP000762676">
    <property type="component" value="Unassembled WGS sequence"/>
</dbReference>
<accession>A0AAV4FPA8</accession>
<feature type="region of interest" description="Disordered" evidence="1">
    <location>
        <begin position="41"/>
        <end position="61"/>
    </location>
</feature>
<feature type="region of interest" description="Disordered" evidence="1">
    <location>
        <begin position="1"/>
        <end position="27"/>
    </location>
</feature>
<dbReference type="EMBL" id="BMAT01007923">
    <property type="protein sequence ID" value="GFR74181.1"/>
    <property type="molecule type" value="Genomic_DNA"/>
</dbReference>
<protein>
    <submittedName>
        <fullName evidence="2">Uncharacterized protein</fullName>
    </submittedName>
</protein>
<comment type="caution">
    <text evidence="2">The sequence shown here is derived from an EMBL/GenBank/DDBJ whole genome shotgun (WGS) entry which is preliminary data.</text>
</comment>
<name>A0AAV4FPA8_9GAST</name>